<accession>A0A194PDK2</accession>
<sequence length="35" mass="3929">MAAGLLTEPYLLSPAAERSRVWGPWPQLEQGYLNL</sequence>
<evidence type="ECO:0000313" key="1">
    <source>
        <dbReference type="EMBL" id="KPI91426.1"/>
    </source>
</evidence>
<dbReference type="EMBL" id="KQ459606">
    <property type="protein sequence ID" value="KPI91426.1"/>
    <property type="molecule type" value="Genomic_DNA"/>
</dbReference>
<gene>
    <name evidence="1" type="ORF">RR46_14930</name>
</gene>
<name>A0A194PDK2_PAPXU</name>
<reference evidence="1 2" key="1">
    <citation type="journal article" date="2015" name="Nat. Commun.">
        <title>Outbred genome sequencing and CRISPR/Cas9 gene editing in butterflies.</title>
        <authorList>
            <person name="Li X."/>
            <person name="Fan D."/>
            <person name="Zhang W."/>
            <person name="Liu G."/>
            <person name="Zhang L."/>
            <person name="Zhao L."/>
            <person name="Fang X."/>
            <person name="Chen L."/>
            <person name="Dong Y."/>
            <person name="Chen Y."/>
            <person name="Ding Y."/>
            <person name="Zhao R."/>
            <person name="Feng M."/>
            <person name="Zhu Y."/>
            <person name="Feng Y."/>
            <person name="Jiang X."/>
            <person name="Zhu D."/>
            <person name="Xiang H."/>
            <person name="Feng X."/>
            <person name="Li S."/>
            <person name="Wang J."/>
            <person name="Zhang G."/>
            <person name="Kronforst M.R."/>
            <person name="Wang W."/>
        </authorList>
    </citation>
    <scope>NUCLEOTIDE SEQUENCE [LARGE SCALE GENOMIC DNA]</scope>
    <source>
        <strain evidence="1">Ya'a_city_454_Px</strain>
        <tissue evidence="1">Whole body</tissue>
    </source>
</reference>
<dbReference type="Proteomes" id="UP000053268">
    <property type="component" value="Unassembled WGS sequence"/>
</dbReference>
<evidence type="ECO:0000313" key="2">
    <source>
        <dbReference type="Proteomes" id="UP000053268"/>
    </source>
</evidence>
<proteinExistence type="predicted"/>
<keyword evidence="2" id="KW-1185">Reference proteome</keyword>
<organism evidence="1 2">
    <name type="scientific">Papilio xuthus</name>
    <name type="common">Asian swallowtail butterfly</name>
    <dbReference type="NCBI Taxonomy" id="66420"/>
    <lineage>
        <taxon>Eukaryota</taxon>
        <taxon>Metazoa</taxon>
        <taxon>Ecdysozoa</taxon>
        <taxon>Arthropoda</taxon>
        <taxon>Hexapoda</taxon>
        <taxon>Insecta</taxon>
        <taxon>Pterygota</taxon>
        <taxon>Neoptera</taxon>
        <taxon>Endopterygota</taxon>
        <taxon>Lepidoptera</taxon>
        <taxon>Glossata</taxon>
        <taxon>Ditrysia</taxon>
        <taxon>Papilionoidea</taxon>
        <taxon>Papilionidae</taxon>
        <taxon>Papilioninae</taxon>
        <taxon>Papilio</taxon>
    </lineage>
</organism>
<protein>
    <submittedName>
        <fullName evidence="1">Uncharacterized protein</fullName>
    </submittedName>
</protein>
<dbReference type="AlphaFoldDB" id="A0A194PDK2"/>